<feature type="repeat" description="TPR" evidence="2">
    <location>
        <begin position="993"/>
        <end position="1026"/>
    </location>
</feature>
<organism evidence="6 7">
    <name type="scientific">Stachybotrys elegans</name>
    <dbReference type="NCBI Taxonomy" id="80388"/>
    <lineage>
        <taxon>Eukaryota</taxon>
        <taxon>Fungi</taxon>
        <taxon>Dikarya</taxon>
        <taxon>Ascomycota</taxon>
        <taxon>Pezizomycotina</taxon>
        <taxon>Sordariomycetes</taxon>
        <taxon>Hypocreomycetidae</taxon>
        <taxon>Hypocreales</taxon>
        <taxon>Stachybotryaceae</taxon>
        <taxon>Stachybotrys</taxon>
    </lineage>
</organism>
<proteinExistence type="predicted"/>
<evidence type="ECO:0000256" key="3">
    <source>
        <dbReference type="SAM" id="MobiDB-lite"/>
    </source>
</evidence>
<dbReference type="Gene3D" id="1.25.40.10">
    <property type="entry name" value="Tetratricopeptide repeat domain"/>
    <property type="match status" value="1"/>
</dbReference>
<evidence type="ECO:0000313" key="7">
    <source>
        <dbReference type="Proteomes" id="UP000813444"/>
    </source>
</evidence>
<evidence type="ECO:0000259" key="4">
    <source>
        <dbReference type="Pfam" id="PF17109"/>
    </source>
</evidence>
<dbReference type="PANTHER" id="PTHR10039">
    <property type="entry name" value="AMELOGENIN"/>
    <property type="match status" value="1"/>
</dbReference>
<evidence type="ECO:0000259" key="5">
    <source>
        <dbReference type="Pfam" id="PF24883"/>
    </source>
</evidence>
<keyword evidence="2" id="KW-0802">TPR repeat</keyword>
<dbReference type="InterPro" id="IPR031350">
    <property type="entry name" value="Goodbye_dom"/>
</dbReference>
<dbReference type="EMBL" id="JAGPNK010000037">
    <property type="protein sequence ID" value="KAH7303244.1"/>
    <property type="molecule type" value="Genomic_DNA"/>
</dbReference>
<dbReference type="InterPro" id="IPR056884">
    <property type="entry name" value="NPHP3-like_N"/>
</dbReference>
<evidence type="ECO:0000313" key="6">
    <source>
        <dbReference type="EMBL" id="KAH7303244.1"/>
    </source>
</evidence>
<dbReference type="Proteomes" id="UP000813444">
    <property type="component" value="Unassembled WGS sequence"/>
</dbReference>
<comment type="caution">
    <text evidence="6">The sequence shown here is derived from an EMBL/GenBank/DDBJ whole genome shotgun (WGS) entry which is preliminary data.</text>
</comment>
<feature type="domain" description="Fungal STAND N-terminal Goodbye" evidence="4">
    <location>
        <begin position="53"/>
        <end position="152"/>
    </location>
</feature>
<feature type="domain" description="Nephrocystin 3-like N-terminal" evidence="5">
    <location>
        <begin position="302"/>
        <end position="473"/>
    </location>
</feature>
<evidence type="ECO:0000256" key="2">
    <source>
        <dbReference type="PROSITE-ProRule" id="PRU00339"/>
    </source>
</evidence>
<dbReference type="Pfam" id="PF17109">
    <property type="entry name" value="Goodbye"/>
    <property type="match status" value="1"/>
</dbReference>
<dbReference type="Pfam" id="PF24883">
    <property type="entry name" value="NPHP3_N"/>
    <property type="match status" value="1"/>
</dbReference>
<protein>
    <recommendedName>
        <fullName evidence="8">Fungal STAND N-terminal Goodbye domain-containing protein</fullName>
    </recommendedName>
</protein>
<dbReference type="PANTHER" id="PTHR10039:SF17">
    <property type="entry name" value="FUNGAL STAND N-TERMINAL GOODBYE DOMAIN-CONTAINING PROTEIN-RELATED"/>
    <property type="match status" value="1"/>
</dbReference>
<dbReference type="InterPro" id="IPR019734">
    <property type="entry name" value="TPR_rpt"/>
</dbReference>
<dbReference type="PROSITE" id="PS50005">
    <property type="entry name" value="TPR"/>
    <property type="match status" value="1"/>
</dbReference>
<dbReference type="SUPFAM" id="SSF48452">
    <property type="entry name" value="TPR-like"/>
    <property type="match status" value="1"/>
</dbReference>
<sequence length="1382" mass="156359">MQSTMQVATVAEVSPTEAPVGADPEMNEQLAEAWKNMQDRVRKLAEMSQGQDYQENLQQADVMANLEAIQKGREKSPKTQRVKQIFNDTLTVIGKVGGIVADAASQVFAPAGQCYNALNFVISAWQDYQSIFDTLNDLFRDCTQFLNRLPEYVKGNMNANLSSVAQKVLEVFVDICDHALNLRSSRAFKFMTFMKVAFLSRNEFQDFVQEMDKLTKEEALASAAVTFANSAIAAANSTKTLGLLNESKMEREEKQQEQHDERALMQILDFDKSPETWDSMAQAPIQTWNAINRNIRQRHVEGTGDWLLTDGMFKNWAKKNGDEPILALVGEEGSGKSYLTSAAISHLRTHGFLQGSSKEGNSRCLVAFHFLDNSKPNAGIQTLGKSIVWQFAAADASYKQSIASTCREGHIEATKVLSRLLLDNHKELSNIDAVFYIVINKLGSRHNNVDDSLVKFLQGVLLSTNKTVRVLFSATQGTIDRLKKRGITCPAIPIAQKNEVDIHKYIDSRMDRMPVLSNSRQHKVAEVRAVIRDSLYRQTEGNYKLISATLDKIRPLENDQEIQDVLKGAGRSMLERIHDDVRMLNEMRMTKELHEINEMIIWLTFAKERMSPDVITAVLNLKNEGASLRPLEDRLKDKLILFEINEDGFVAFRNEELLDMLPQRGEATPEQNDDQTVNKGEIAVVQHFLNTVCPPELLQKLDLEKHFQQKISSKRHVQICREDEATAHFLISQACLQVLTNDLDDGLAALRKYAVSHLMDHLLAVQQARIDPDPKASFGRKLTKLFRDPASIDKTLWAATSTPTLPQFLESEEAVNAIFKWFKDPAVVANTDAHEAGIWSGVEKSNRRKALVEPFIRQMAVHCFRRESPRDVTVTAFRAISNFCDTMEELPDTKAQPGSHGDVEEWCQKRLDVEPDALWHVQMAMVLRELDQTSEAEKRCKMALGLDKENWRASLLLAKLVESHTEAITILEGLSKRFEDDPALQRDYEKSLSDIAYNLGNRYWALGKFGKAIDSYTESVQRDPSTPSHVLDIVSKYDTARKWGEVINLLEKVRSMEKGHLTALVLAMAENSALHMILLRAMSHANNFDMLDEIYGSAISNAKDREYAKSFYLRVFYASALSAYSPSTVERVRMLLEDAARDLPYTDLDLPRAFFLVGYRLGTIYLSRAQRAKAENKPELAQEWLQRLGDIVPEQINEDQMRLPLSLFAARYHHVHGDDESALNLVRNTLGMAIELLSDDDASNDKLAFRKILYAVIPFGDLRNAQAALAMLKRAGRFEIPCSCGCGHTWTTPGDMWWCMDCINLVLTTKCKEKLENPDLANNICDKSHTQFYIPEWDAGKMNVSKKHVPYKGKAITMNHWRNKLTQKYRLAGSGTMHNILH</sequence>
<evidence type="ECO:0000256" key="1">
    <source>
        <dbReference type="ARBA" id="ARBA00022737"/>
    </source>
</evidence>
<accession>A0A8K0WIU7</accession>
<evidence type="ECO:0008006" key="8">
    <source>
        <dbReference type="Google" id="ProtNLM"/>
    </source>
</evidence>
<gene>
    <name evidence="6" type="ORF">B0I35DRAFT_447051</name>
</gene>
<dbReference type="InterPro" id="IPR011990">
    <property type="entry name" value="TPR-like_helical_dom_sf"/>
</dbReference>
<dbReference type="OrthoDB" id="2913095at2759"/>
<dbReference type="SMART" id="SM00028">
    <property type="entry name" value="TPR"/>
    <property type="match status" value="2"/>
</dbReference>
<name>A0A8K0WIU7_9HYPO</name>
<feature type="region of interest" description="Disordered" evidence="3">
    <location>
        <begin position="1"/>
        <end position="22"/>
    </location>
</feature>
<keyword evidence="7" id="KW-1185">Reference proteome</keyword>
<keyword evidence="1" id="KW-0677">Repeat</keyword>
<reference evidence="6" key="1">
    <citation type="journal article" date="2021" name="Nat. Commun.">
        <title>Genetic determinants of endophytism in the Arabidopsis root mycobiome.</title>
        <authorList>
            <person name="Mesny F."/>
            <person name="Miyauchi S."/>
            <person name="Thiergart T."/>
            <person name="Pickel B."/>
            <person name="Atanasova L."/>
            <person name="Karlsson M."/>
            <person name="Huettel B."/>
            <person name="Barry K.W."/>
            <person name="Haridas S."/>
            <person name="Chen C."/>
            <person name="Bauer D."/>
            <person name="Andreopoulos W."/>
            <person name="Pangilinan J."/>
            <person name="LaButti K."/>
            <person name="Riley R."/>
            <person name="Lipzen A."/>
            <person name="Clum A."/>
            <person name="Drula E."/>
            <person name="Henrissat B."/>
            <person name="Kohler A."/>
            <person name="Grigoriev I.V."/>
            <person name="Martin F.M."/>
            <person name="Hacquard S."/>
        </authorList>
    </citation>
    <scope>NUCLEOTIDE SEQUENCE</scope>
    <source>
        <strain evidence="6">MPI-CAGE-CH-0235</strain>
    </source>
</reference>